<reference evidence="2" key="1">
    <citation type="journal article" date="2019" name="Int. J. Syst. Evol. Microbiol.">
        <title>The Global Catalogue of Microorganisms (GCM) 10K type strain sequencing project: providing services to taxonomists for standard genome sequencing and annotation.</title>
        <authorList>
            <consortium name="The Broad Institute Genomics Platform"/>
            <consortium name="The Broad Institute Genome Sequencing Center for Infectious Disease"/>
            <person name="Wu L."/>
            <person name="Ma J."/>
        </authorList>
    </citation>
    <scope>NUCLEOTIDE SEQUENCE [LARGE SCALE GENOMIC DNA]</scope>
    <source>
        <strain evidence="2">CGMCC 1.15353</strain>
    </source>
</reference>
<accession>A0ABQ1QDK0</accession>
<name>A0ABQ1QDK0_9BACI</name>
<dbReference type="Proteomes" id="UP000642571">
    <property type="component" value="Unassembled WGS sequence"/>
</dbReference>
<keyword evidence="2" id="KW-1185">Reference proteome</keyword>
<organism evidence="1 2">
    <name type="scientific">Pontibacillus salipaludis</name>
    <dbReference type="NCBI Taxonomy" id="1697394"/>
    <lineage>
        <taxon>Bacteria</taxon>
        <taxon>Bacillati</taxon>
        <taxon>Bacillota</taxon>
        <taxon>Bacilli</taxon>
        <taxon>Bacillales</taxon>
        <taxon>Bacillaceae</taxon>
        <taxon>Pontibacillus</taxon>
    </lineage>
</organism>
<dbReference type="EMBL" id="BMIN01000017">
    <property type="protein sequence ID" value="GGD22668.1"/>
    <property type="molecule type" value="Genomic_DNA"/>
</dbReference>
<evidence type="ECO:0000313" key="2">
    <source>
        <dbReference type="Proteomes" id="UP000642571"/>
    </source>
</evidence>
<sequence length="167" mass="19499">MIGEKANEKGMNRVRVNLQTIADNAEINDGDWNIYLDKETGQIITITHDEIRDAKEGKPIGDLPTRQKENRKWADLFVADESSRFVELPTPRDLDEYRVMESFAHSLEDEEKGNKLLRAIRGRGAFRRFKDMVGDLGLAEDWYAYRETQFLKVAKRWCEDKEIPYES</sequence>
<protein>
    <submittedName>
        <fullName evidence="1">Uncharacterized protein</fullName>
    </submittedName>
</protein>
<comment type="caution">
    <text evidence="1">The sequence shown here is derived from an EMBL/GenBank/DDBJ whole genome shotgun (WGS) entry which is preliminary data.</text>
</comment>
<gene>
    <name evidence="1" type="ORF">GCM10011389_33070</name>
</gene>
<evidence type="ECO:0000313" key="1">
    <source>
        <dbReference type="EMBL" id="GGD22668.1"/>
    </source>
</evidence>
<proteinExistence type="predicted"/>
<dbReference type="Pfam" id="PF03682">
    <property type="entry name" value="UPF0158"/>
    <property type="match status" value="1"/>
</dbReference>
<dbReference type="InterPro" id="IPR005361">
    <property type="entry name" value="UPF0158"/>
</dbReference>